<protein>
    <submittedName>
        <fullName evidence="2">Uncharacterized protein</fullName>
    </submittedName>
</protein>
<keyword evidence="3" id="KW-1185">Reference proteome</keyword>
<feature type="region of interest" description="Disordered" evidence="1">
    <location>
        <begin position="23"/>
        <end position="71"/>
    </location>
</feature>
<reference evidence="3" key="1">
    <citation type="submission" date="2019-08" db="EMBL/GenBank/DDBJ databases">
        <title>Limnoglobus roseus gen. nov., sp. nov., a novel freshwater planctomycete with a giant genome from the family Gemmataceae.</title>
        <authorList>
            <person name="Kulichevskaya I.S."/>
            <person name="Naumoff D.G."/>
            <person name="Miroshnikov K."/>
            <person name="Ivanova A."/>
            <person name="Philippov D.A."/>
            <person name="Hakobyan A."/>
            <person name="Rijpstra I.C."/>
            <person name="Sinninghe Damste J.S."/>
            <person name="Liesack W."/>
            <person name="Dedysh S.N."/>
        </authorList>
    </citation>
    <scope>NUCLEOTIDE SEQUENCE [LARGE SCALE GENOMIC DNA]</scope>
    <source>
        <strain evidence="3">PX52</strain>
    </source>
</reference>
<evidence type="ECO:0000313" key="3">
    <source>
        <dbReference type="Proteomes" id="UP000324974"/>
    </source>
</evidence>
<dbReference type="RefSeq" id="WP_149112905.1">
    <property type="nucleotide sequence ID" value="NZ_CP042425.1"/>
</dbReference>
<dbReference type="KEGG" id="lrs:PX52LOC_05411"/>
<feature type="compositionally biased region" description="Low complexity" evidence="1">
    <location>
        <begin position="60"/>
        <end position="71"/>
    </location>
</feature>
<dbReference type="EMBL" id="CP042425">
    <property type="protein sequence ID" value="QEL18387.1"/>
    <property type="molecule type" value="Genomic_DNA"/>
</dbReference>
<evidence type="ECO:0000256" key="1">
    <source>
        <dbReference type="SAM" id="MobiDB-lite"/>
    </source>
</evidence>
<accession>A0A5C1AJN0</accession>
<dbReference type="Proteomes" id="UP000324974">
    <property type="component" value="Chromosome"/>
</dbReference>
<evidence type="ECO:0000313" key="2">
    <source>
        <dbReference type="EMBL" id="QEL18387.1"/>
    </source>
</evidence>
<proteinExistence type="predicted"/>
<organism evidence="2 3">
    <name type="scientific">Limnoglobus roseus</name>
    <dbReference type="NCBI Taxonomy" id="2598579"/>
    <lineage>
        <taxon>Bacteria</taxon>
        <taxon>Pseudomonadati</taxon>
        <taxon>Planctomycetota</taxon>
        <taxon>Planctomycetia</taxon>
        <taxon>Gemmatales</taxon>
        <taxon>Gemmataceae</taxon>
        <taxon>Limnoglobus</taxon>
    </lineage>
</organism>
<dbReference type="AlphaFoldDB" id="A0A5C1AJN0"/>
<name>A0A5C1AJN0_9BACT</name>
<gene>
    <name evidence="2" type="ORF">PX52LOC_05411</name>
</gene>
<feature type="compositionally biased region" description="Low complexity" evidence="1">
    <location>
        <begin position="35"/>
        <end position="53"/>
    </location>
</feature>
<sequence length="97" mass="10042">MKAAAAVLGATARRDGYFEDAGHLVTLKKPHDTNRPSSGSPSPRSRSCRSGSRLNLIDKSGPPRSSRSSSGFCSRLALVATGAGHEGKPATGYGSTR</sequence>